<feature type="transmembrane region" description="Helical" evidence="8">
    <location>
        <begin position="40"/>
        <end position="60"/>
    </location>
</feature>
<accession>A0A1H1Y9V7</accession>
<keyword evidence="10" id="KW-1185">Reference proteome</keyword>
<protein>
    <submittedName>
        <fullName evidence="9">Multisubunit sodium/proton antiporter, MrpF subunit</fullName>
    </submittedName>
</protein>
<keyword evidence="4" id="KW-1003">Cell membrane</keyword>
<keyword evidence="3" id="KW-0813">Transport</keyword>
<comment type="similarity">
    <text evidence="2">Belongs to the CPA3 antiporters (TC 2.A.63) subunit F family.</text>
</comment>
<evidence type="ECO:0000313" key="9">
    <source>
        <dbReference type="EMBL" id="SDT18039.1"/>
    </source>
</evidence>
<evidence type="ECO:0000256" key="6">
    <source>
        <dbReference type="ARBA" id="ARBA00022989"/>
    </source>
</evidence>
<evidence type="ECO:0000256" key="4">
    <source>
        <dbReference type="ARBA" id="ARBA00022475"/>
    </source>
</evidence>
<proteinExistence type="inferred from homology"/>
<evidence type="ECO:0000256" key="7">
    <source>
        <dbReference type="ARBA" id="ARBA00023136"/>
    </source>
</evidence>
<dbReference type="PANTHER" id="PTHR34702">
    <property type="entry name" value="NA(+)/H(+) ANTIPORTER SUBUNIT F1"/>
    <property type="match status" value="1"/>
</dbReference>
<keyword evidence="6 8" id="KW-1133">Transmembrane helix</keyword>
<dbReference type="GO" id="GO:0015385">
    <property type="term" value="F:sodium:proton antiporter activity"/>
    <property type="evidence" value="ECO:0007669"/>
    <property type="project" value="TreeGrafter"/>
</dbReference>
<dbReference type="InterPro" id="IPR007208">
    <property type="entry name" value="MrpF/PhaF-like"/>
</dbReference>
<name>A0A1H1Y9V7_9ACTN</name>
<evidence type="ECO:0000256" key="5">
    <source>
        <dbReference type="ARBA" id="ARBA00022692"/>
    </source>
</evidence>
<reference evidence="9 10" key="1">
    <citation type="submission" date="2016-10" db="EMBL/GenBank/DDBJ databases">
        <authorList>
            <person name="de Groot N.N."/>
        </authorList>
    </citation>
    <scope>NUCLEOTIDE SEQUENCE [LARGE SCALE GENOMIC DNA]</scope>
    <source>
        <strain evidence="9 10">DSM 21800</strain>
    </source>
</reference>
<feature type="transmembrane region" description="Helical" evidence="8">
    <location>
        <begin position="6"/>
        <end position="28"/>
    </location>
</feature>
<organism evidence="9 10">
    <name type="scientific">Microlunatus soli</name>
    <dbReference type="NCBI Taxonomy" id="630515"/>
    <lineage>
        <taxon>Bacteria</taxon>
        <taxon>Bacillati</taxon>
        <taxon>Actinomycetota</taxon>
        <taxon>Actinomycetes</taxon>
        <taxon>Propionibacteriales</taxon>
        <taxon>Propionibacteriaceae</taxon>
        <taxon>Microlunatus</taxon>
    </lineage>
</organism>
<dbReference type="GO" id="GO:0005886">
    <property type="term" value="C:plasma membrane"/>
    <property type="evidence" value="ECO:0007669"/>
    <property type="project" value="UniProtKB-SubCell"/>
</dbReference>
<sequence length="107" mass="11154">MISLQLLHQIVAAIGIVALGTAALLAIIRIARGPSILDRAVATDVLIAVVIAGLVLEEVVNRHSSTLPVMLVLSVVGFAGAVSIARQVAAREGPRLEVKDDRRGDDS</sequence>
<feature type="transmembrane region" description="Helical" evidence="8">
    <location>
        <begin position="66"/>
        <end position="85"/>
    </location>
</feature>
<evidence type="ECO:0000256" key="1">
    <source>
        <dbReference type="ARBA" id="ARBA00004651"/>
    </source>
</evidence>
<evidence type="ECO:0000256" key="3">
    <source>
        <dbReference type="ARBA" id="ARBA00022448"/>
    </source>
</evidence>
<dbReference type="RefSeq" id="WP_091527571.1">
    <property type="nucleotide sequence ID" value="NZ_LT629772.1"/>
</dbReference>
<evidence type="ECO:0000256" key="8">
    <source>
        <dbReference type="SAM" id="Phobius"/>
    </source>
</evidence>
<evidence type="ECO:0000256" key="2">
    <source>
        <dbReference type="ARBA" id="ARBA00009212"/>
    </source>
</evidence>
<dbReference type="PANTHER" id="PTHR34702:SF1">
    <property type="entry name" value="NA(+)_H(+) ANTIPORTER SUBUNIT F"/>
    <property type="match status" value="1"/>
</dbReference>
<keyword evidence="5 8" id="KW-0812">Transmembrane</keyword>
<evidence type="ECO:0000313" key="10">
    <source>
        <dbReference type="Proteomes" id="UP000199103"/>
    </source>
</evidence>
<gene>
    <name evidence="9" type="ORF">SAMN04489812_4461</name>
</gene>
<dbReference type="OrthoDB" id="3733837at2"/>
<keyword evidence="7 8" id="KW-0472">Membrane</keyword>
<dbReference type="AlphaFoldDB" id="A0A1H1Y9V7"/>
<comment type="subcellular location">
    <subcellularLocation>
        <location evidence="1">Cell membrane</location>
        <topology evidence="1">Multi-pass membrane protein</topology>
    </subcellularLocation>
</comment>
<dbReference type="EMBL" id="LT629772">
    <property type="protein sequence ID" value="SDT18039.1"/>
    <property type="molecule type" value="Genomic_DNA"/>
</dbReference>
<dbReference type="STRING" id="630515.SAMN04489812_4461"/>
<dbReference type="Proteomes" id="UP000199103">
    <property type="component" value="Chromosome I"/>
</dbReference>
<dbReference type="Pfam" id="PF04066">
    <property type="entry name" value="MrpF_PhaF"/>
    <property type="match status" value="1"/>
</dbReference>